<dbReference type="SUPFAM" id="SSF53850">
    <property type="entry name" value="Periplasmic binding protein-like II"/>
    <property type="match status" value="1"/>
</dbReference>
<protein>
    <submittedName>
        <fullName evidence="6">LysR family transcriptional regulator</fullName>
    </submittedName>
</protein>
<evidence type="ECO:0000256" key="1">
    <source>
        <dbReference type="ARBA" id="ARBA00009437"/>
    </source>
</evidence>
<keyword evidence="3" id="KW-0238">DNA-binding</keyword>
<proteinExistence type="inferred from homology"/>
<dbReference type="InterPro" id="IPR058163">
    <property type="entry name" value="LysR-type_TF_proteobact-type"/>
</dbReference>
<evidence type="ECO:0000313" key="6">
    <source>
        <dbReference type="EMBL" id="ARD22390.1"/>
    </source>
</evidence>
<evidence type="ECO:0000313" key="7">
    <source>
        <dbReference type="Proteomes" id="UP000191820"/>
    </source>
</evidence>
<dbReference type="PANTHER" id="PTHR30537">
    <property type="entry name" value="HTH-TYPE TRANSCRIPTIONAL REGULATOR"/>
    <property type="match status" value="1"/>
</dbReference>
<keyword evidence="2" id="KW-0805">Transcription regulation</keyword>
<evidence type="ECO:0000256" key="3">
    <source>
        <dbReference type="ARBA" id="ARBA00023125"/>
    </source>
</evidence>
<dbReference type="InterPro" id="IPR005119">
    <property type="entry name" value="LysR_subst-bd"/>
</dbReference>
<dbReference type="SUPFAM" id="SSF46785">
    <property type="entry name" value="Winged helix' DNA-binding domain"/>
    <property type="match status" value="1"/>
</dbReference>
<dbReference type="CDD" id="cd08422">
    <property type="entry name" value="PBP2_CrgA_like"/>
    <property type="match status" value="1"/>
</dbReference>
<keyword evidence="4" id="KW-0804">Transcription</keyword>
<dbReference type="RefSeq" id="WP_080915744.1">
    <property type="nucleotide sequence ID" value="NZ_CP020472.1"/>
</dbReference>
<accession>A0ABM6JM51</accession>
<dbReference type="PROSITE" id="PS50931">
    <property type="entry name" value="HTH_LYSR"/>
    <property type="match status" value="1"/>
</dbReference>
<dbReference type="Gene3D" id="3.40.190.290">
    <property type="match status" value="1"/>
</dbReference>
<comment type="similarity">
    <text evidence="1">Belongs to the LysR transcriptional regulatory family.</text>
</comment>
<evidence type="ECO:0000256" key="4">
    <source>
        <dbReference type="ARBA" id="ARBA00023163"/>
    </source>
</evidence>
<evidence type="ECO:0000259" key="5">
    <source>
        <dbReference type="PROSITE" id="PS50931"/>
    </source>
</evidence>
<dbReference type="Pfam" id="PF00126">
    <property type="entry name" value="HTH_1"/>
    <property type="match status" value="1"/>
</dbReference>
<dbReference type="EMBL" id="CP020472">
    <property type="protein sequence ID" value="ARD22390.1"/>
    <property type="molecule type" value="Genomic_DNA"/>
</dbReference>
<dbReference type="Pfam" id="PF03466">
    <property type="entry name" value="LysR_substrate"/>
    <property type="match status" value="1"/>
</dbReference>
<reference evidence="6 7" key="1">
    <citation type="submission" date="2017-03" db="EMBL/GenBank/DDBJ databases">
        <title>Genome sequencing of Shewanella japonica KCTC 22435.</title>
        <authorList>
            <person name="Kim K.M."/>
        </authorList>
    </citation>
    <scope>NUCLEOTIDE SEQUENCE [LARGE SCALE GENOMIC DNA]</scope>
    <source>
        <strain evidence="6 7">KCTC 22435</strain>
    </source>
</reference>
<dbReference type="PANTHER" id="PTHR30537:SF5">
    <property type="entry name" value="HTH-TYPE TRANSCRIPTIONAL ACTIVATOR TTDR-RELATED"/>
    <property type="match status" value="1"/>
</dbReference>
<name>A0ABM6JM51_9GAMM</name>
<evidence type="ECO:0000256" key="2">
    <source>
        <dbReference type="ARBA" id="ARBA00023015"/>
    </source>
</evidence>
<feature type="domain" description="HTH lysR-type" evidence="5">
    <location>
        <begin position="1"/>
        <end position="58"/>
    </location>
</feature>
<sequence length="304" mass="33357">MDTESLRLFVKVAESLSISAAGRTLGISPAIASARLSKLENQLGTDLLHRSTRKVSLSTEGEGFLPYAKEILVQQDAAMAAIGSEINEVKGLLRFTASNTFAQLYILPVLPEFLAKYPELDLELRLSDTEVNLIEHGIDLALRNTEAKDSGLRARKLADDQRILCASPDYIAAHGTLDTPKDLVDHQLIVFKDAKGRKLISAVQDDQNEYVFPPVNGRIRLNCDDGTSMKLATVAGAGISMNSYWSVAEDIKQGSLVRILPDYNVDDHTAIWLVYPKANALSAKVRVFIDFLVEKLGAADWDNS</sequence>
<gene>
    <name evidence="6" type="ORF">SJ2017_2092</name>
</gene>
<dbReference type="InterPro" id="IPR036388">
    <property type="entry name" value="WH-like_DNA-bd_sf"/>
</dbReference>
<dbReference type="InterPro" id="IPR000847">
    <property type="entry name" value="LysR_HTH_N"/>
</dbReference>
<dbReference type="InterPro" id="IPR036390">
    <property type="entry name" value="WH_DNA-bd_sf"/>
</dbReference>
<keyword evidence="7" id="KW-1185">Reference proteome</keyword>
<dbReference type="Proteomes" id="UP000191820">
    <property type="component" value="Chromosome"/>
</dbReference>
<organism evidence="6 7">
    <name type="scientific">Shewanella japonica</name>
    <dbReference type="NCBI Taxonomy" id="93973"/>
    <lineage>
        <taxon>Bacteria</taxon>
        <taxon>Pseudomonadati</taxon>
        <taxon>Pseudomonadota</taxon>
        <taxon>Gammaproteobacteria</taxon>
        <taxon>Alteromonadales</taxon>
        <taxon>Shewanellaceae</taxon>
        <taxon>Shewanella</taxon>
    </lineage>
</organism>
<dbReference type="Gene3D" id="1.10.10.10">
    <property type="entry name" value="Winged helix-like DNA-binding domain superfamily/Winged helix DNA-binding domain"/>
    <property type="match status" value="1"/>
</dbReference>